<evidence type="ECO:0000313" key="3">
    <source>
        <dbReference type="Proteomes" id="UP001296104"/>
    </source>
</evidence>
<dbReference type="AlphaFoldDB" id="A0AAI9E850"/>
<dbReference type="Proteomes" id="UP001296104">
    <property type="component" value="Unassembled WGS sequence"/>
</dbReference>
<feature type="region of interest" description="Disordered" evidence="1">
    <location>
        <begin position="381"/>
        <end position="420"/>
    </location>
</feature>
<organism evidence="2 3">
    <name type="scientific">Lecanosticta acicola</name>
    <dbReference type="NCBI Taxonomy" id="111012"/>
    <lineage>
        <taxon>Eukaryota</taxon>
        <taxon>Fungi</taxon>
        <taxon>Dikarya</taxon>
        <taxon>Ascomycota</taxon>
        <taxon>Pezizomycotina</taxon>
        <taxon>Dothideomycetes</taxon>
        <taxon>Dothideomycetidae</taxon>
        <taxon>Mycosphaerellales</taxon>
        <taxon>Mycosphaerellaceae</taxon>
        <taxon>Lecanosticta</taxon>
    </lineage>
</organism>
<gene>
    <name evidence="2" type="ORF">LECACI_7A001970</name>
</gene>
<proteinExistence type="predicted"/>
<accession>A0AAI9E850</accession>
<feature type="compositionally biased region" description="Low complexity" evidence="1">
    <location>
        <begin position="385"/>
        <end position="396"/>
    </location>
</feature>
<evidence type="ECO:0000256" key="1">
    <source>
        <dbReference type="SAM" id="MobiDB-lite"/>
    </source>
</evidence>
<keyword evidence="3" id="KW-1185">Reference proteome</keyword>
<protein>
    <submittedName>
        <fullName evidence="2">Uncharacterized protein</fullName>
    </submittedName>
</protein>
<dbReference type="EMBL" id="CAVMBE010000008">
    <property type="protein sequence ID" value="CAK3870174.1"/>
    <property type="molecule type" value="Genomic_DNA"/>
</dbReference>
<reference evidence="2" key="1">
    <citation type="submission" date="2023-11" db="EMBL/GenBank/DDBJ databases">
        <authorList>
            <person name="Alioto T."/>
            <person name="Alioto T."/>
            <person name="Gomez Garrido J."/>
        </authorList>
    </citation>
    <scope>NUCLEOTIDE SEQUENCE</scope>
</reference>
<evidence type="ECO:0000313" key="2">
    <source>
        <dbReference type="EMBL" id="CAK3870174.1"/>
    </source>
</evidence>
<name>A0AAI9E850_9PEZI</name>
<sequence length="420" mass="47094">MTQGTTKPRHPGFDSKFYAVQDFYGLRAASLTNAIHPLFRRSNFQSSLFDYEKLETTLRLASNLLEVALPVFHCIFFSPPVPFADEGEGRDSGFFPRPLDVLTTRQVKRTRAALAEFTGNILFGIADIEGCHANCEYYDSPDKQIRGCKYLKGYRSQINIGQPLYEQVLAAWEHPNDILGHHWHSFQLAVTLVHEVTHAGVAAGTPEVFQYDGFILGDCSRSEPGLALEEWLFGGTFSASPSNRPRYRLDGIPSKLDSLIAYTEGPDPAALTAYQHAGDKIYVRPGSLPEVVVKWTADLEFISNLFQDAFWNEETRKPRRKALRPRMTIGVRMSLDLGQKCFVPFPPIGVVDNVTAMPEGYSLDECGMLYATQPGSQSILQAAETTTSPRPARSTSNRLGRWFKRARQVPLTPPRRRMKA</sequence>
<comment type="caution">
    <text evidence="2">The sequence shown here is derived from an EMBL/GenBank/DDBJ whole genome shotgun (WGS) entry which is preliminary data.</text>
</comment>